<dbReference type="RefSeq" id="WP_139067548.1">
    <property type="nucleotide sequence ID" value="NZ_CP040812.1"/>
</dbReference>
<dbReference type="AlphaFoldDB" id="A0A5B7X790"/>
<dbReference type="KEGG" id="afla:FHG64_17230"/>
<evidence type="ECO:0000313" key="1">
    <source>
        <dbReference type="EMBL" id="QCY70995.1"/>
    </source>
</evidence>
<organism evidence="1 2">
    <name type="scientific">Antarcticibacterium flavum</name>
    <dbReference type="NCBI Taxonomy" id="2058175"/>
    <lineage>
        <taxon>Bacteria</taxon>
        <taxon>Pseudomonadati</taxon>
        <taxon>Bacteroidota</taxon>
        <taxon>Flavobacteriia</taxon>
        <taxon>Flavobacteriales</taxon>
        <taxon>Flavobacteriaceae</taxon>
        <taxon>Antarcticibacterium</taxon>
    </lineage>
</organism>
<keyword evidence="2" id="KW-1185">Reference proteome</keyword>
<accession>A0A5B7X790</accession>
<gene>
    <name evidence="1" type="ORF">FHG64_17230</name>
</gene>
<protein>
    <submittedName>
        <fullName evidence="1">Uncharacterized protein</fullName>
    </submittedName>
</protein>
<reference evidence="1 2" key="1">
    <citation type="submission" date="2019-06" db="EMBL/GenBank/DDBJ databases">
        <title>Complete genome sequence of Antarcticibacterium flavum KCTC 52984T from an Antarctic marine sediment.</title>
        <authorList>
            <person name="Lee Y.M."/>
            <person name="Shin S.C."/>
        </authorList>
    </citation>
    <scope>NUCLEOTIDE SEQUENCE [LARGE SCALE GENOMIC DNA]</scope>
    <source>
        <strain evidence="1 2">KCTC 52984</strain>
    </source>
</reference>
<name>A0A5B7X790_9FLAO</name>
<dbReference type="OrthoDB" id="1448720at2"/>
<dbReference type="EMBL" id="CP040812">
    <property type="protein sequence ID" value="QCY70995.1"/>
    <property type="molecule type" value="Genomic_DNA"/>
</dbReference>
<proteinExistence type="predicted"/>
<evidence type="ECO:0000313" key="2">
    <source>
        <dbReference type="Proteomes" id="UP000309016"/>
    </source>
</evidence>
<dbReference type="Proteomes" id="UP000309016">
    <property type="component" value="Chromosome"/>
</dbReference>
<sequence length="65" mass="7799">MIYLNFSDLNGEAQERLLESSKNDVEQKFGDDIRNYSKEHHTNFDVMIEEEALRNLYSYTYVFNI</sequence>